<name>A0A8S5MKU1_9CAUD</name>
<sequence>MLEITIKNWEKYKDYLGVKTVPELAEALKVKIETLENWISADKKPTDYAEQLITEKLNHIVRDNYVQKAYNSGKEMKKVAGDKLKGLRTQLVYYMEYHDRDGCFNTILQLNLLTDISSEFLDILLLDWDEKDKDYPKNGTFYCVLQTFTMALM</sequence>
<accession>A0A8S5MKU1</accession>
<evidence type="ECO:0000259" key="1">
    <source>
        <dbReference type="PROSITE" id="PS50943"/>
    </source>
</evidence>
<organism evidence="2">
    <name type="scientific">Siphoviridae sp. ctXZx16</name>
    <dbReference type="NCBI Taxonomy" id="2826371"/>
    <lineage>
        <taxon>Viruses</taxon>
        <taxon>Duplodnaviria</taxon>
        <taxon>Heunggongvirae</taxon>
        <taxon>Uroviricota</taxon>
        <taxon>Caudoviricetes</taxon>
    </lineage>
</organism>
<protein>
    <submittedName>
        <fullName evidence="2">Repressor protein</fullName>
    </submittedName>
</protein>
<dbReference type="EMBL" id="BK014925">
    <property type="protein sequence ID" value="DAD82860.1"/>
    <property type="molecule type" value="Genomic_DNA"/>
</dbReference>
<evidence type="ECO:0000313" key="2">
    <source>
        <dbReference type="EMBL" id="DAD82860.1"/>
    </source>
</evidence>
<reference evidence="2" key="1">
    <citation type="journal article" date="2021" name="Proc. Natl. Acad. Sci. U.S.A.">
        <title>A Catalog of Tens of Thousands of Viruses from Human Metagenomes Reveals Hidden Associations with Chronic Diseases.</title>
        <authorList>
            <person name="Tisza M.J."/>
            <person name="Buck C.B."/>
        </authorList>
    </citation>
    <scope>NUCLEOTIDE SEQUENCE</scope>
    <source>
        <strain evidence="2">CtXZx16</strain>
    </source>
</reference>
<dbReference type="InterPro" id="IPR001387">
    <property type="entry name" value="Cro/C1-type_HTH"/>
</dbReference>
<dbReference type="InterPro" id="IPR010982">
    <property type="entry name" value="Lambda_DNA-bd_dom_sf"/>
</dbReference>
<dbReference type="GO" id="GO:0003677">
    <property type="term" value="F:DNA binding"/>
    <property type="evidence" value="ECO:0007669"/>
    <property type="project" value="InterPro"/>
</dbReference>
<dbReference type="PROSITE" id="PS50943">
    <property type="entry name" value="HTH_CROC1"/>
    <property type="match status" value="1"/>
</dbReference>
<feature type="domain" description="HTH cro/C1-type" evidence="1">
    <location>
        <begin position="5"/>
        <end position="35"/>
    </location>
</feature>
<proteinExistence type="predicted"/>
<dbReference type="Gene3D" id="1.10.260.40">
    <property type="entry name" value="lambda repressor-like DNA-binding domains"/>
    <property type="match status" value="1"/>
</dbReference>